<evidence type="ECO:0000313" key="2">
    <source>
        <dbReference type="EMBL" id="CAG8587552.1"/>
    </source>
</evidence>
<dbReference type="Proteomes" id="UP000789375">
    <property type="component" value="Unassembled WGS sequence"/>
</dbReference>
<sequence length="89" mass="10453">MSSSLSSNLFGRFSSVLSSRLSSTISFTNTNTLFKPFLLFQIRHDSSLDKFYRPRKVKHYPPPKPRDKTARYDGFLKAKRKRLRRNKTP</sequence>
<gene>
    <name evidence="2" type="ORF">FMOSSE_LOCUS8269</name>
</gene>
<proteinExistence type="predicted"/>
<keyword evidence="3" id="KW-1185">Reference proteome</keyword>
<organism evidence="2 3">
    <name type="scientific">Funneliformis mosseae</name>
    <name type="common">Endomycorrhizal fungus</name>
    <name type="synonym">Glomus mosseae</name>
    <dbReference type="NCBI Taxonomy" id="27381"/>
    <lineage>
        <taxon>Eukaryota</taxon>
        <taxon>Fungi</taxon>
        <taxon>Fungi incertae sedis</taxon>
        <taxon>Mucoromycota</taxon>
        <taxon>Glomeromycotina</taxon>
        <taxon>Glomeromycetes</taxon>
        <taxon>Glomerales</taxon>
        <taxon>Glomeraceae</taxon>
        <taxon>Funneliformis</taxon>
    </lineage>
</organism>
<protein>
    <submittedName>
        <fullName evidence="2">8522_t:CDS:1</fullName>
    </submittedName>
</protein>
<evidence type="ECO:0000256" key="1">
    <source>
        <dbReference type="SAM" id="MobiDB-lite"/>
    </source>
</evidence>
<evidence type="ECO:0000313" key="3">
    <source>
        <dbReference type="Proteomes" id="UP000789375"/>
    </source>
</evidence>
<accession>A0A9N9C4I5</accession>
<dbReference type="EMBL" id="CAJVPP010002111">
    <property type="protein sequence ID" value="CAG8587552.1"/>
    <property type="molecule type" value="Genomic_DNA"/>
</dbReference>
<name>A0A9N9C4I5_FUNMO</name>
<feature type="compositionally biased region" description="Basic and acidic residues" evidence="1">
    <location>
        <begin position="64"/>
        <end position="76"/>
    </location>
</feature>
<dbReference type="AlphaFoldDB" id="A0A9N9C4I5"/>
<feature type="compositionally biased region" description="Basic residues" evidence="1">
    <location>
        <begin position="77"/>
        <end position="89"/>
    </location>
</feature>
<feature type="region of interest" description="Disordered" evidence="1">
    <location>
        <begin position="53"/>
        <end position="89"/>
    </location>
</feature>
<reference evidence="2" key="1">
    <citation type="submission" date="2021-06" db="EMBL/GenBank/DDBJ databases">
        <authorList>
            <person name="Kallberg Y."/>
            <person name="Tangrot J."/>
            <person name="Rosling A."/>
        </authorList>
    </citation>
    <scope>NUCLEOTIDE SEQUENCE</scope>
    <source>
        <strain evidence="2">87-6 pot B 2015</strain>
    </source>
</reference>
<comment type="caution">
    <text evidence="2">The sequence shown here is derived from an EMBL/GenBank/DDBJ whole genome shotgun (WGS) entry which is preliminary data.</text>
</comment>